<feature type="chain" id="PRO_5026181778" description="Lipoprotein" evidence="1">
    <location>
        <begin position="20"/>
        <end position="143"/>
    </location>
</feature>
<dbReference type="EMBL" id="CP046566">
    <property type="protein sequence ID" value="QGW27711.1"/>
    <property type="molecule type" value="Genomic_DNA"/>
</dbReference>
<sequence length="143" mass="15694">MKRLLLIATPLLLLLTACSKQPIVRPPVDESDWLRKEKGIVVASDFGCSSFVIETNRGYALLRMWGGSAPFMGTTLYGNFSSWGVKTVYNRTEGYLMTVDVQDYWLSYWQAMDGMAWNCGGMFPGSANTGGTVVADSTSSSSH</sequence>
<organism evidence="2 3">
    <name type="scientific">Phnomibacter ginsenosidimutans</name>
    <dbReference type="NCBI Taxonomy" id="2676868"/>
    <lineage>
        <taxon>Bacteria</taxon>
        <taxon>Pseudomonadati</taxon>
        <taxon>Bacteroidota</taxon>
        <taxon>Chitinophagia</taxon>
        <taxon>Chitinophagales</taxon>
        <taxon>Chitinophagaceae</taxon>
        <taxon>Phnomibacter</taxon>
    </lineage>
</organism>
<keyword evidence="3" id="KW-1185">Reference proteome</keyword>
<dbReference type="Proteomes" id="UP000426027">
    <property type="component" value="Chromosome"/>
</dbReference>
<dbReference type="AlphaFoldDB" id="A0A6I6GYV9"/>
<evidence type="ECO:0000256" key="1">
    <source>
        <dbReference type="SAM" id="SignalP"/>
    </source>
</evidence>
<evidence type="ECO:0008006" key="4">
    <source>
        <dbReference type="Google" id="ProtNLM"/>
    </source>
</evidence>
<name>A0A6I6GYV9_9BACT</name>
<accession>A0A6I6GYV9</accession>
<dbReference type="PROSITE" id="PS51257">
    <property type="entry name" value="PROKAR_LIPOPROTEIN"/>
    <property type="match status" value="1"/>
</dbReference>
<keyword evidence="1" id="KW-0732">Signal</keyword>
<dbReference type="KEGG" id="fls:GLV81_06060"/>
<evidence type="ECO:0000313" key="2">
    <source>
        <dbReference type="EMBL" id="QGW27711.1"/>
    </source>
</evidence>
<proteinExistence type="predicted"/>
<reference evidence="2 3" key="1">
    <citation type="submission" date="2019-11" db="EMBL/GenBank/DDBJ databases">
        <authorList>
            <person name="Im W.T."/>
        </authorList>
    </citation>
    <scope>NUCLEOTIDE SEQUENCE [LARGE SCALE GENOMIC DNA]</scope>
    <source>
        <strain evidence="2 3">SB-02</strain>
    </source>
</reference>
<protein>
    <recommendedName>
        <fullName evidence="4">Lipoprotein</fullName>
    </recommendedName>
</protein>
<dbReference type="RefSeq" id="WP_157477730.1">
    <property type="nucleotide sequence ID" value="NZ_CP046566.1"/>
</dbReference>
<evidence type="ECO:0000313" key="3">
    <source>
        <dbReference type="Proteomes" id="UP000426027"/>
    </source>
</evidence>
<feature type="signal peptide" evidence="1">
    <location>
        <begin position="1"/>
        <end position="19"/>
    </location>
</feature>
<gene>
    <name evidence="2" type="ORF">GLV81_06060</name>
</gene>